<comment type="similarity">
    <text evidence="2">Belongs to the class-V pyridoxal-phosphate-dependent aminotransferase family. NifS/IscS subfamily.</text>
</comment>
<organism evidence="10 11">
    <name type="scientific">Novipirellula rosea</name>
    <dbReference type="NCBI Taxonomy" id="1031540"/>
    <lineage>
        <taxon>Bacteria</taxon>
        <taxon>Pseudomonadati</taxon>
        <taxon>Planctomycetota</taxon>
        <taxon>Planctomycetia</taxon>
        <taxon>Pirellulales</taxon>
        <taxon>Pirellulaceae</taxon>
        <taxon>Novipirellula</taxon>
    </lineage>
</organism>
<comment type="cofactor">
    <cofactor evidence="1">
        <name>pyridoxal 5'-phosphate</name>
        <dbReference type="ChEBI" id="CHEBI:597326"/>
    </cofactor>
</comment>
<dbReference type="SUPFAM" id="SSF53383">
    <property type="entry name" value="PLP-dependent transferases"/>
    <property type="match status" value="1"/>
</dbReference>
<dbReference type="PIRSF" id="PIRSF005572">
    <property type="entry name" value="NifS"/>
    <property type="match status" value="1"/>
</dbReference>
<evidence type="ECO:0000256" key="4">
    <source>
        <dbReference type="ARBA" id="ARBA00022723"/>
    </source>
</evidence>
<dbReference type="Pfam" id="PF00266">
    <property type="entry name" value="Aminotran_5"/>
    <property type="match status" value="2"/>
</dbReference>
<dbReference type="Gene3D" id="1.10.260.50">
    <property type="match status" value="1"/>
</dbReference>
<keyword evidence="5" id="KW-0663">Pyridoxal phosphate</keyword>
<dbReference type="Proteomes" id="UP001500840">
    <property type="component" value="Unassembled WGS sequence"/>
</dbReference>
<keyword evidence="6" id="KW-0408">Iron</keyword>
<proteinExistence type="inferred from homology"/>
<reference evidence="11" key="1">
    <citation type="journal article" date="2019" name="Int. J. Syst. Evol. Microbiol.">
        <title>The Global Catalogue of Microorganisms (GCM) 10K type strain sequencing project: providing services to taxonomists for standard genome sequencing and annotation.</title>
        <authorList>
            <consortium name="The Broad Institute Genomics Platform"/>
            <consortium name="The Broad Institute Genome Sequencing Center for Infectious Disease"/>
            <person name="Wu L."/>
            <person name="Ma J."/>
        </authorList>
    </citation>
    <scope>NUCLEOTIDE SEQUENCE [LARGE SCALE GENOMIC DNA]</scope>
    <source>
        <strain evidence="11">JCM 17759</strain>
    </source>
</reference>
<protein>
    <submittedName>
        <fullName evidence="10">Cysteine desulfurase family protein</fullName>
    </submittedName>
</protein>
<dbReference type="InterPro" id="IPR016454">
    <property type="entry name" value="Cysteine_dSase"/>
</dbReference>
<keyword evidence="4" id="KW-0479">Metal-binding</keyword>
<feature type="domain" description="Aminotransferase class V" evidence="9">
    <location>
        <begin position="2"/>
        <end position="79"/>
    </location>
</feature>
<evidence type="ECO:0000256" key="5">
    <source>
        <dbReference type="ARBA" id="ARBA00022898"/>
    </source>
</evidence>
<keyword evidence="11" id="KW-1185">Reference proteome</keyword>
<dbReference type="PANTHER" id="PTHR11601:SF34">
    <property type="entry name" value="CYSTEINE DESULFURASE"/>
    <property type="match status" value="1"/>
</dbReference>
<dbReference type="EMBL" id="BAABGA010000005">
    <property type="protein sequence ID" value="GAA4443588.1"/>
    <property type="molecule type" value="Genomic_DNA"/>
</dbReference>
<evidence type="ECO:0000256" key="8">
    <source>
        <dbReference type="ARBA" id="ARBA00050776"/>
    </source>
</evidence>
<keyword evidence="3" id="KW-0808">Transferase</keyword>
<dbReference type="Gene3D" id="3.90.1150.10">
    <property type="entry name" value="Aspartate Aminotransferase, domain 1"/>
    <property type="match status" value="1"/>
</dbReference>
<gene>
    <name evidence="10" type="ORF">GCM10023156_00880</name>
</gene>
<name>A0ABP8M315_9BACT</name>
<evidence type="ECO:0000256" key="3">
    <source>
        <dbReference type="ARBA" id="ARBA00022679"/>
    </source>
</evidence>
<dbReference type="InterPro" id="IPR015424">
    <property type="entry name" value="PyrdxlP-dep_Trfase"/>
</dbReference>
<evidence type="ECO:0000256" key="2">
    <source>
        <dbReference type="ARBA" id="ARBA00006490"/>
    </source>
</evidence>
<keyword evidence="7" id="KW-0411">Iron-sulfur</keyword>
<evidence type="ECO:0000256" key="1">
    <source>
        <dbReference type="ARBA" id="ARBA00001933"/>
    </source>
</evidence>
<dbReference type="PANTHER" id="PTHR11601">
    <property type="entry name" value="CYSTEINE DESULFURYLASE FAMILY MEMBER"/>
    <property type="match status" value="1"/>
</dbReference>
<evidence type="ECO:0000313" key="10">
    <source>
        <dbReference type="EMBL" id="GAA4443588.1"/>
    </source>
</evidence>
<dbReference type="InterPro" id="IPR015421">
    <property type="entry name" value="PyrdxlP-dep_Trfase_major"/>
</dbReference>
<evidence type="ECO:0000256" key="7">
    <source>
        <dbReference type="ARBA" id="ARBA00023014"/>
    </source>
</evidence>
<comment type="catalytic activity">
    <reaction evidence="8">
        <text>(sulfur carrier)-H + L-cysteine = (sulfur carrier)-SH + L-alanine</text>
        <dbReference type="Rhea" id="RHEA:43892"/>
        <dbReference type="Rhea" id="RHEA-COMP:14737"/>
        <dbReference type="Rhea" id="RHEA-COMP:14739"/>
        <dbReference type="ChEBI" id="CHEBI:29917"/>
        <dbReference type="ChEBI" id="CHEBI:35235"/>
        <dbReference type="ChEBI" id="CHEBI:57972"/>
        <dbReference type="ChEBI" id="CHEBI:64428"/>
        <dbReference type="EC" id="2.8.1.7"/>
    </reaction>
</comment>
<feature type="domain" description="Aminotransferase class V" evidence="9">
    <location>
        <begin position="104"/>
        <end position="328"/>
    </location>
</feature>
<comment type="caution">
    <text evidence="10">The sequence shown here is derived from an EMBL/GenBank/DDBJ whole genome shotgun (WGS) entry which is preliminary data.</text>
</comment>
<dbReference type="InterPro" id="IPR015422">
    <property type="entry name" value="PyrdxlP-dep_Trfase_small"/>
</dbReference>
<evidence type="ECO:0000256" key="6">
    <source>
        <dbReference type="ARBA" id="ARBA00023004"/>
    </source>
</evidence>
<dbReference type="Gene3D" id="3.40.640.10">
    <property type="entry name" value="Type I PLP-dependent aspartate aminotransferase-like (Major domain)"/>
    <property type="match status" value="1"/>
</dbReference>
<evidence type="ECO:0000259" key="9">
    <source>
        <dbReference type="Pfam" id="PF00266"/>
    </source>
</evidence>
<dbReference type="InterPro" id="IPR000192">
    <property type="entry name" value="Aminotrans_V_dom"/>
</dbReference>
<evidence type="ECO:0000313" key="11">
    <source>
        <dbReference type="Proteomes" id="UP001500840"/>
    </source>
</evidence>
<dbReference type="RefSeq" id="WP_345318387.1">
    <property type="nucleotide sequence ID" value="NZ_BAABGA010000005.1"/>
</dbReference>
<sequence>MIYLDFNRTTPLAPSVLEAMQPYWATHFMLPGQEHSQAQAVGESLEQARESVAAMVGCDPFEIVFTSGGTEANNLAICGQLKTPPTPRVPGADVPSAKRSHPIQSVLESGSKTVAGRRHVLVSELEHDSVLGAALSLSADGVDVERVPCQENGVVDPARVESMLRSNTRLVCLQLANPVLGTLQKVREVADVCHNRGVSVHCDATQAFGKLPVEVSQLRADTVSISGHKFYGPKGSGAIYVRRGLHLSPICHGEPREMGLRPGAENIPACIGLGAAAHLASRCESEVSDNFAELSDRFLNGLESSLGKSPILLASESPRIANTMAIEMPCDAGLIQKAARQLVFATAQSAEPPDEITRSLKAIGRTETQIRRTIRVSLGWTTSRDQIDRAVSLLADACDTVMAR</sequence>
<accession>A0ABP8M315</accession>